<dbReference type="GO" id="GO:0005576">
    <property type="term" value="C:extracellular region"/>
    <property type="evidence" value="ECO:0007669"/>
    <property type="project" value="InterPro"/>
</dbReference>
<protein>
    <recommendedName>
        <fullName evidence="2">Chitin-binding type-2 domain-containing protein</fullName>
    </recommendedName>
</protein>
<feature type="domain" description="Chitin-binding type-2" evidence="2">
    <location>
        <begin position="185"/>
        <end position="245"/>
    </location>
</feature>
<evidence type="ECO:0000256" key="1">
    <source>
        <dbReference type="SAM" id="SignalP"/>
    </source>
</evidence>
<dbReference type="Pfam" id="PF01607">
    <property type="entry name" value="CBM_14"/>
    <property type="match status" value="1"/>
</dbReference>
<evidence type="ECO:0000313" key="3">
    <source>
        <dbReference type="EMBL" id="CAH1791013.1"/>
    </source>
</evidence>
<dbReference type="GO" id="GO:0008061">
    <property type="term" value="F:chitin binding"/>
    <property type="evidence" value="ECO:0007669"/>
    <property type="project" value="InterPro"/>
</dbReference>
<dbReference type="PROSITE" id="PS50940">
    <property type="entry name" value="CHIT_BIND_II"/>
    <property type="match status" value="2"/>
</dbReference>
<organism evidence="3 4">
    <name type="scientific">Owenia fusiformis</name>
    <name type="common">Polychaete worm</name>
    <dbReference type="NCBI Taxonomy" id="6347"/>
    <lineage>
        <taxon>Eukaryota</taxon>
        <taxon>Metazoa</taxon>
        <taxon>Spiralia</taxon>
        <taxon>Lophotrochozoa</taxon>
        <taxon>Annelida</taxon>
        <taxon>Polychaeta</taxon>
        <taxon>Sedentaria</taxon>
        <taxon>Canalipalpata</taxon>
        <taxon>Sabellida</taxon>
        <taxon>Oweniida</taxon>
        <taxon>Oweniidae</taxon>
        <taxon>Owenia</taxon>
    </lineage>
</organism>
<proteinExistence type="predicted"/>
<dbReference type="InterPro" id="IPR002557">
    <property type="entry name" value="Chitin-bd_dom"/>
</dbReference>
<dbReference type="EMBL" id="CAIIXF020000008">
    <property type="protein sequence ID" value="CAH1791013.1"/>
    <property type="molecule type" value="Genomic_DNA"/>
</dbReference>
<evidence type="ECO:0000313" key="4">
    <source>
        <dbReference type="Proteomes" id="UP000749559"/>
    </source>
</evidence>
<accession>A0A8S4PDT9</accession>
<feature type="signal peptide" evidence="1">
    <location>
        <begin position="1"/>
        <end position="30"/>
    </location>
</feature>
<gene>
    <name evidence="3" type="ORF">OFUS_LOCUS16152</name>
</gene>
<keyword evidence="4" id="KW-1185">Reference proteome</keyword>
<dbReference type="AlphaFoldDB" id="A0A8S4PDT9"/>
<dbReference type="InterPro" id="IPR036508">
    <property type="entry name" value="Chitin-bd_dom_sf"/>
</dbReference>
<keyword evidence="1" id="KW-0732">Signal</keyword>
<evidence type="ECO:0000259" key="2">
    <source>
        <dbReference type="PROSITE" id="PS50940"/>
    </source>
</evidence>
<comment type="caution">
    <text evidence="3">The sequence shown here is derived from an EMBL/GenBank/DDBJ whole genome shotgun (WGS) entry which is preliminary data.</text>
</comment>
<dbReference type="Proteomes" id="UP000749559">
    <property type="component" value="Unassembled WGS sequence"/>
</dbReference>
<feature type="chain" id="PRO_5035727091" description="Chitin-binding type-2 domain-containing protein" evidence="1">
    <location>
        <begin position="31"/>
        <end position="314"/>
    </location>
</feature>
<feature type="domain" description="Chitin-binding type-2" evidence="2">
    <location>
        <begin position="46"/>
        <end position="114"/>
    </location>
</feature>
<sequence>MNRMNLIDAVALQANNTMWLLPLLFSLALALNERSGKGVELDDALQALCITDQGYLSGDEAFPDDDEADCCSFVVCDAADGNKTGFLGKCMGGTVWNADLLVCDDPKYVDGCDPATCDVPKKTTALCGPLESNQCCVGGREPVFTLVDAFFSIYSVSTDGEPQFCPDIQVFNLEDCCCEYEYDEDEVCAEGPGFYYANPEDPCCSYLQCWSNKTGYDTVQCMPPSVWNDVNKTCDIQTNVMACMNVICDTPMTDAPCPPADSLEDDQCCVNGLTYRMIDNINYMLEDEQQRANCCPVDMAGEQLNFSLETCGCE</sequence>
<dbReference type="SMART" id="SM00494">
    <property type="entry name" value="ChtBD2"/>
    <property type="match status" value="2"/>
</dbReference>
<dbReference type="Gene3D" id="2.170.140.10">
    <property type="entry name" value="Chitin binding domain"/>
    <property type="match status" value="1"/>
</dbReference>
<name>A0A8S4PDT9_OWEFU</name>
<reference evidence="3" key="1">
    <citation type="submission" date="2022-03" db="EMBL/GenBank/DDBJ databases">
        <authorList>
            <person name="Martin C."/>
        </authorList>
    </citation>
    <scope>NUCLEOTIDE SEQUENCE</scope>
</reference>
<dbReference type="SUPFAM" id="SSF57625">
    <property type="entry name" value="Invertebrate chitin-binding proteins"/>
    <property type="match status" value="1"/>
</dbReference>